<dbReference type="GO" id="GO:0005524">
    <property type="term" value="F:ATP binding"/>
    <property type="evidence" value="ECO:0007669"/>
    <property type="project" value="UniProtKB-KW"/>
</dbReference>
<dbReference type="KEGG" id="mpar:F7D14_09830"/>
<proteinExistence type="predicted"/>
<evidence type="ECO:0000256" key="1">
    <source>
        <dbReference type="ARBA" id="ARBA00000085"/>
    </source>
</evidence>
<dbReference type="GO" id="GO:0000155">
    <property type="term" value="F:phosphorelay sensor kinase activity"/>
    <property type="evidence" value="ECO:0007669"/>
    <property type="project" value="InterPro"/>
</dbReference>
<dbReference type="PROSITE" id="PS50109">
    <property type="entry name" value="HIS_KIN"/>
    <property type="match status" value="1"/>
</dbReference>
<dbReference type="CDD" id="cd00075">
    <property type="entry name" value="HATPase"/>
    <property type="match status" value="1"/>
</dbReference>
<dbReference type="CDD" id="cd00082">
    <property type="entry name" value="HisKA"/>
    <property type="match status" value="1"/>
</dbReference>
<dbReference type="SMART" id="SM00387">
    <property type="entry name" value="HATPase_c"/>
    <property type="match status" value="1"/>
</dbReference>
<feature type="transmembrane region" description="Helical" evidence="9">
    <location>
        <begin position="185"/>
        <end position="207"/>
    </location>
</feature>
<dbReference type="InterPro" id="IPR003661">
    <property type="entry name" value="HisK_dim/P_dom"/>
</dbReference>
<evidence type="ECO:0000256" key="7">
    <source>
        <dbReference type="ARBA" id="ARBA00022840"/>
    </source>
</evidence>
<dbReference type="InterPro" id="IPR036097">
    <property type="entry name" value="HisK_dim/P_sf"/>
</dbReference>
<feature type="transmembrane region" description="Helical" evidence="9">
    <location>
        <begin position="6"/>
        <end position="26"/>
    </location>
</feature>
<keyword evidence="4" id="KW-0808">Transferase</keyword>
<dbReference type="PANTHER" id="PTHR43065">
    <property type="entry name" value="SENSOR HISTIDINE KINASE"/>
    <property type="match status" value="1"/>
</dbReference>
<keyword evidence="12" id="KW-1185">Reference proteome</keyword>
<keyword evidence="5" id="KW-0547">Nucleotide-binding</keyword>
<keyword evidence="8" id="KW-0902">Two-component regulatory system</keyword>
<feature type="transmembrane region" description="Helical" evidence="9">
    <location>
        <begin position="159"/>
        <end position="179"/>
    </location>
</feature>
<feature type="domain" description="Histidine kinase" evidence="10">
    <location>
        <begin position="397"/>
        <end position="574"/>
    </location>
</feature>
<dbReference type="AlphaFoldDB" id="A0A6B8M7Y3"/>
<evidence type="ECO:0000256" key="6">
    <source>
        <dbReference type="ARBA" id="ARBA00022777"/>
    </source>
</evidence>
<dbReference type="InterPro" id="IPR036890">
    <property type="entry name" value="HATPase_C_sf"/>
</dbReference>
<protein>
    <recommendedName>
        <fullName evidence="2">histidine kinase</fullName>
        <ecNumber evidence="2">2.7.13.3</ecNumber>
    </recommendedName>
</protein>
<sequence>MPPAVFLTASLLTTFFLSVALSLFLLWRARSAPGAPQLAGFVAIVGLYALGLVVPPRVGELLLALAPLGSAVSADFVIRLTGFGRRSLFFVHALGLAATLAQFLFGAGAFFETAEGLRGFRYEGAGLIGVAVALGLAIYGNFLLFVALRRSEGKRRREIAIVLSSALIGLSTVVSFAPPLFGKMIAPWSIVALPAYPATLVYGMLRYELMAANVWARRAAAYALIVLLAAAVSGLLAAAPLSLLAPSMSFLSLWLVVAGAMALAFALGEPIRHAADRLVYLDAEISAERIADWRSELFRADAQADLLDIAQRHLSGAMRPQVEATFASQGREPALRCARANDAWVVRLAGFEDSPPGARRIAVIYADLLAQALDELERRQMQAESERLAELGMLASTIAHDLRNPLNILNMAAASAPLELKQEIVEQTRRMNRLVTDLLDYAKPWRIEPDDVDLRAAFGTVETHIDEEARLRADPLRFAQAVDNLLANARAAGGRVRVFVENESDATRIHICDDGAGVPDDIRDKLFQPFVSRAAEGTGLGLAIVAKVMAAHGGSVSLTTRAGFSTCVTMEFPK</sequence>
<evidence type="ECO:0000256" key="8">
    <source>
        <dbReference type="ARBA" id="ARBA00023012"/>
    </source>
</evidence>
<gene>
    <name evidence="11" type="ORF">F7D14_09830</name>
</gene>
<feature type="transmembrane region" description="Helical" evidence="9">
    <location>
        <begin position="125"/>
        <end position="147"/>
    </location>
</feature>
<reference evidence="11 12" key="1">
    <citation type="submission" date="2019-09" db="EMBL/GenBank/DDBJ databases">
        <title>Isolation and complete genome sequencing of Methylocystis species.</title>
        <authorList>
            <person name="Rumah B.L."/>
            <person name="Stead C.E."/>
            <person name="Stevens B.C."/>
            <person name="Minton N.P."/>
            <person name="Grosse-Honebrink A."/>
            <person name="Zhang Y."/>
        </authorList>
    </citation>
    <scope>NUCLEOTIDE SEQUENCE [LARGE SCALE GENOMIC DNA]</scope>
    <source>
        <strain evidence="11 12">BRCS2</strain>
    </source>
</reference>
<feature type="transmembrane region" description="Helical" evidence="9">
    <location>
        <begin position="38"/>
        <end position="55"/>
    </location>
</feature>
<dbReference type="Gene3D" id="1.10.287.130">
    <property type="match status" value="1"/>
</dbReference>
<dbReference type="Gene3D" id="3.30.565.10">
    <property type="entry name" value="Histidine kinase-like ATPase, C-terminal domain"/>
    <property type="match status" value="1"/>
</dbReference>
<dbReference type="PRINTS" id="PR00344">
    <property type="entry name" value="BCTRLSENSOR"/>
</dbReference>
<dbReference type="EC" id="2.7.13.3" evidence="2"/>
<feature type="transmembrane region" description="Helical" evidence="9">
    <location>
        <begin position="87"/>
        <end position="105"/>
    </location>
</feature>
<evidence type="ECO:0000256" key="4">
    <source>
        <dbReference type="ARBA" id="ARBA00022679"/>
    </source>
</evidence>
<accession>A0A6B8M7Y3</accession>
<feature type="transmembrane region" description="Helical" evidence="9">
    <location>
        <begin position="61"/>
        <end position="80"/>
    </location>
</feature>
<comment type="catalytic activity">
    <reaction evidence="1">
        <text>ATP + protein L-histidine = ADP + protein N-phospho-L-histidine.</text>
        <dbReference type="EC" id="2.7.13.3"/>
    </reaction>
</comment>
<feature type="transmembrane region" description="Helical" evidence="9">
    <location>
        <begin position="219"/>
        <end position="241"/>
    </location>
</feature>
<dbReference type="SUPFAM" id="SSF55874">
    <property type="entry name" value="ATPase domain of HSP90 chaperone/DNA topoisomerase II/histidine kinase"/>
    <property type="match status" value="1"/>
</dbReference>
<keyword evidence="9" id="KW-0812">Transmembrane</keyword>
<evidence type="ECO:0000259" key="10">
    <source>
        <dbReference type="PROSITE" id="PS50109"/>
    </source>
</evidence>
<dbReference type="InterPro" id="IPR003594">
    <property type="entry name" value="HATPase_dom"/>
</dbReference>
<dbReference type="InterPro" id="IPR005467">
    <property type="entry name" value="His_kinase_dom"/>
</dbReference>
<keyword evidence="7" id="KW-0067">ATP-binding</keyword>
<dbReference type="Pfam" id="PF00512">
    <property type="entry name" value="HisKA"/>
    <property type="match status" value="1"/>
</dbReference>
<evidence type="ECO:0000313" key="11">
    <source>
        <dbReference type="EMBL" id="QGM97739.1"/>
    </source>
</evidence>
<dbReference type="PANTHER" id="PTHR43065:SF10">
    <property type="entry name" value="PEROXIDE STRESS-ACTIVATED HISTIDINE KINASE MAK3"/>
    <property type="match status" value="1"/>
</dbReference>
<dbReference type="Proteomes" id="UP000422569">
    <property type="component" value="Chromosome"/>
</dbReference>
<dbReference type="SMART" id="SM00388">
    <property type="entry name" value="HisKA"/>
    <property type="match status" value="1"/>
</dbReference>
<dbReference type="EMBL" id="CP044331">
    <property type="protein sequence ID" value="QGM97739.1"/>
    <property type="molecule type" value="Genomic_DNA"/>
</dbReference>
<dbReference type="InterPro" id="IPR004358">
    <property type="entry name" value="Sig_transdc_His_kin-like_C"/>
</dbReference>
<dbReference type="SUPFAM" id="SSF47384">
    <property type="entry name" value="Homodimeric domain of signal transducing histidine kinase"/>
    <property type="match status" value="1"/>
</dbReference>
<feature type="transmembrane region" description="Helical" evidence="9">
    <location>
        <begin position="247"/>
        <end position="267"/>
    </location>
</feature>
<keyword evidence="9" id="KW-0472">Membrane</keyword>
<evidence type="ECO:0000256" key="9">
    <source>
        <dbReference type="SAM" id="Phobius"/>
    </source>
</evidence>
<evidence type="ECO:0000313" key="12">
    <source>
        <dbReference type="Proteomes" id="UP000422569"/>
    </source>
</evidence>
<evidence type="ECO:0000256" key="5">
    <source>
        <dbReference type="ARBA" id="ARBA00022741"/>
    </source>
</evidence>
<keyword evidence="3" id="KW-0597">Phosphoprotein</keyword>
<evidence type="ECO:0000256" key="2">
    <source>
        <dbReference type="ARBA" id="ARBA00012438"/>
    </source>
</evidence>
<organism evidence="11 12">
    <name type="scientific">Methylocystis parvus</name>
    <dbReference type="NCBI Taxonomy" id="134"/>
    <lineage>
        <taxon>Bacteria</taxon>
        <taxon>Pseudomonadati</taxon>
        <taxon>Pseudomonadota</taxon>
        <taxon>Alphaproteobacteria</taxon>
        <taxon>Hyphomicrobiales</taxon>
        <taxon>Methylocystaceae</taxon>
        <taxon>Methylocystis</taxon>
    </lineage>
</organism>
<dbReference type="RefSeq" id="WP_016917796.1">
    <property type="nucleotide sequence ID" value="NZ_CP044331.1"/>
</dbReference>
<dbReference type="Pfam" id="PF02518">
    <property type="entry name" value="HATPase_c"/>
    <property type="match status" value="1"/>
</dbReference>
<name>A0A6B8M7Y3_9HYPH</name>
<keyword evidence="9" id="KW-1133">Transmembrane helix</keyword>
<evidence type="ECO:0000256" key="3">
    <source>
        <dbReference type="ARBA" id="ARBA00022553"/>
    </source>
</evidence>
<keyword evidence="6 11" id="KW-0418">Kinase</keyword>